<name>A0AAW1CTZ4_9HEMI</name>
<dbReference type="Pfam" id="PF14995">
    <property type="entry name" value="TMEM107"/>
    <property type="match status" value="1"/>
</dbReference>
<dbReference type="InterPro" id="IPR029248">
    <property type="entry name" value="TMEM107"/>
</dbReference>
<evidence type="ECO:0000256" key="1">
    <source>
        <dbReference type="SAM" id="Phobius"/>
    </source>
</evidence>
<proteinExistence type="predicted"/>
<gene>
    <name evidence="2" type="ORF">O3M35_012693</name>
</gene>
<dbReference type="AlphaFoldDB" id="A0AAW1CTZ4"/>
<evidence type="ECO:0000313" key="3">
    <source>
        <dbReference type="Proteomes" id="UP001461498"/>
    </source>
</evidence>
<reference evidence="2 3" key="1">
    <citation type="submission" date="2022-12" db="EMBL/GenBank/DDBJ databases">
        <title>Chromosome-level genome assembly of true bugs.</title>
        <authorList>
            <person name="Ma L."/>
            <person name="Li H."/>
        </authorList>
    </citation>
    <scope>NUCLEOTIDE SEQUENCE [LARGE SCALE GENOMIC DNA]</scope>
    <source>
        <strain evidence="2">Lab_2022b</strain>
    </source>
</reference>
<organism evidence="2 3">
    <name type="scientific">Rhynocoris fuscipes</name>
    <dbReference type="NCBI Taxonomy" id="488301"/>
    <lineage>
        <taxon>Eukaryota</taxon>
        <taxon>Metazoa</taxon>
        <taxon>Ecdysozoa</taxon>
        <taxon>Arthropoda</taxon>
        <taxon>Hexapoda</taxon>
        <taxon>Insecta</taxon>
        <taxon>Pterygota</taxon>
        <taxon>Neoptera</taxon>
        <taxon>Paraneoptera</taxon>
        <taxon>Hemiptera</taxon>
        <taxon>Heteroptera</taxon>
        <taxon>Panheteroptera</taxon>
        <taxon>Cimicomorpha</taxon>
        <taxon>Reduviidae</taxon>
        <taxon>Harpactorinae</taxon>
        <taxon>Harpactorini</taxon>
        <taxon>Rhynocoris</taxon>
    </lineage>
</organism>
<keyword evidence="1" id="KW-1133">Transmembrane helix</keyword>
<evidence type="ECO:0008006" key="4">
    <source>
        <dbReference type="Google" id="ProtNLM"/>
    </source>
</evidence>
<comment type="caution">
    <text evidence="2">The sequence shown here is derived from an EMBL/GenBank/DDBJ whole genome shotgun (WGS) entry which is preliminary data.</text>
</comment>
<accession>A0AAW1CTZ4</accession>
<keyword evidence="3" id="KW-1185">Reference proteome</keyword>
<sequence>MFKNSISLMSIFLHGLACLSTTQWLLHSWQISSYWIIFLICIFIPATVETITIICSFVGPNKDL</sequence>
<dbReference type="Proteomes" id="UP001461498">
    <property type="component" value="Unassembled WGS sequence"/>
</dbReference>
<evidence type="ECO:0000313" key="2">
    <source>
        <dbReference type="EMBL" id="KAK9502099.1"/>
    </source>
</evidence>
<dbReference type="EMBL" id="JAPXFL010000009">
    <property type="protein sequence ID" value="KAK9502099.1"/>
    <property type="molecule type" value="Genomic_DNA"/>
</dbReference>
<keyword evidence="1" id="KW-0812">Transmembrane</keyword>
<keyword evidence="1" id="KW-0472">Membrane</keyword>
<protein>
    <recommendedName>
        <fullName evidence="4">Transmembrane protein 107</fullName>
    </recommendedName>
</protein>
<feature type="transmembrane region" description="Helical" evidence="1">
    <location>
        <begin position="34"/>
        <end position="58"/>
    </location>
</feature>